<evidence type="ECO:0000313" key="2">
    <source>
        <dbReference type="EMBL" id="GMN55898.1"/>
    </source>
</evidence>
<protein>
    <recommendedName>
        <fullName evidence="1">F-box domain-containing protein</fullName>
    </recommendedName>
</protein>
<gene>
    <name evidence="2" type="ORF">TIFTF001_025012</name>
</gene>
<feature type="domain" description="F-box" evidence="1">
    <location>
        <begin position="7"/>
        <end position="47"/>
    </location>
</feature>
<comment type="caution">
    <text evidence="2">The sequence shown here is derived from an EMBL/GenBank/DDBJ whole genome shotgun (WGS) entry which is preliminary data.</text>
</comment>
<dbReference type="InterPro" id="IPR013187">
    <property type="entry name" value="F-box-assoc_dom_typ3"/>
</dbReference>
<dbReference type="PANTHER" id="PTHR31111:SF136">
    <property type="entry name" value="F-BOX ASSOCIATED DOMAIN-CONTAINING PROTEIN"/>
    <property type="match status" value="1"/>
</dbReference>
<dbReference type="AlphaFoldDB" id="A0AA88DDU7"/>
<dbReference type="InterPro" id="IPR001810">
    <property type="entry name" value="F-box_dom"/>
</dbReference>
<organism evidence="2 3">
    <name type="scientific">Ficus carica</name>
    <name type="common">Common fig</name>
    <dbReference type="NCBI Taxonomy" id="3494"/>
    <lineage>
        <taxon>Eukaryota</taxon>
        <taxon>Viridiplantae</taxon>
        <taxon>Streptophyta</taxon>
        <taxon>Embryophyta</taxon>
        <taxon>Tracheophyta</taxon>
        <taxon>Spermatophyta</taxon>
        <taxon>Magnoliopsida</taxon>
        <taxon>eudicotyledons</taxon>
        <taxon>Gunneridae</taxon>
        <taxon>Pentapetalae</taxon>
        <taxon>rosids</taxon>
        <taxon>fabids</taxon>
        <taxon>Rosales</taxon>
        <taxon>Moraceae</taxon>
        <taxon>Ficeae</taxon>
        <taxon>Ficus</taxon>
    </lineage>
</organism>
<sequence>MARFDDLQEHVVMEILLRLPADSLVQFKCVSKSWYALISDLAFVAKHLHYTKKKSQYESLLFGRHCGEINGYRLSLLPSFVDNGENYIIRPVVEDLNVPLTEYGDARITEWANICHCDGMVFLQSEDFWNPIDIMVSNDYKIVSYDGVDVQIHTLGTESWREINTSQDIPMPSQYGYLNSNGVCYWAMTTNSSTRKSVVLCFDMHDETFHVVPFSNEATNFKDVSCAMWNGKFSLFLNSSKADDYRVENPKFHSTFEMWVMDFDTYEGVNGGCPWTKHLVIGPLGPFEGPLTPIKFSNDDELILWTGRSRKFRTYNLHTQKVRSIETDGDTLFICCLYVKSLVSIEGTGVLTRELKRNGEDG</sequence>
<accession>A0AA88DDU7</accession>
<proteinExistence type="predicted"/>
<reference evidence="2" key="1">
    <citation type="submission" date="2023-07" db="EMBL/GenBank/DDBJ databases">
        <title>draft genome sequence of fig (Ficus carica).</title>
        <authorList>
            <person name="Takahashi T."/>
            <person name="Nishimura K."/>
        </authorList>
    </citation>
    <scope>NUCLEOTIDE SEQUENCE</scope>
</reference>
<dbReference type="Proteomes" id="UP001187192">
    <property type="component" value="Unassembled WGS sequence"/>
</dbReference>
<dbReference type="InterPro" id="IPR036047">
    <property type="entry name" value="F-box-like_dom_sf"/>
</dbReference>
<dbReference type="Pfam" id="PF08268">
    <property type="entry name" value="FBA_3"/>
    <property type="match status" value="1"/>
</dbReference>
<evidence type="ECO:0000259" key="1">
    <source>
        <dbReference type="SMART" id="SM00256"/>
    </source>
</evidence>
<dbReference type="SUPFAM" id="SSF75011">
    <property type="entry name" value="3-carboxy-cis,cis-mucoante lactonizing enzyme"/>
    <property type="match status" value="1"/>
</dbReference>
<name>A0AA88DDU7_FICCA</name>
<dbReference type="SMART" id="SM00256">
    <property type="entry name" value="FBOX"/>
    <property type="match status" value="1"/>
</dbReference>
<dbReference type="CDD" id="cd22157">
    <property type="entry name" value="F-box_AtFBW1-like"/>
    <property type="match status" value="1"/>
</dbReference>
<dbReference type="Pfam" id="PF00646">
    <property type="entry name" value="F-box"/>
    <property type="match status" value="1"/>
</dbReference>
<dbReference type="InterPro" id="IPR017451">
    <property type="entry name" value="F-box-assoc_interact_dom"/>
</dbReference>
<dbReference type="Gene3D" id="1.20.1280.50">
    <property type="match status" value="1"/>
</dbReference>
<dbReference type="SUPFAM" id="SSF81383">
    <property type="entry name" value="F-box domain"/>
    <property type="match status" value="1"/>
</dbReference>
<dbReference type="NCBIfam" id="TIGR01640">
    <property type="entry name" value="F_box_assoc_1"/>
    <property type="match status" value="1"/>
</dbReference>
<dbReference type="PANTHER" id="PTHR31111">
    <property type="entry name" value="BNAA05G37150D PROTEIN-RELATED"/>
    <property type="match status" value="1"/>
</dbReference>
<dbReference type="EMBL" id="BTGU01000060">
    <property type="protein sequence ID" value="GMN55898.1"/>
    <property type="molecule type" value="Genomic_DNA"/>
</dbReference>
<keyword evidence="3" id="KW-1185">Reference proteome</keyword>
<evidence type="ECO:0000313" key="3">
    <source>
        <dbReference type="Proteomes" id="UP001187192"/>
    </source>
</evidence>